<sequence length="75" mass="8737">MTDDIYVQYLDMKATKVKETVTCNEDGSYTVFLNTRFTTEQLNEAYIHACRHIDRDDFHKESADSIEAYAHGLQK</sequence>
<organism evidence="1 2">
    <name type="scientific">Coprococcus eutactus</name>
    <dbReference type="NCBI Taxonomy" id="33043"/>
    <lineage>
        <taxon>Bacteria</taxon>
        <taxon>Bacillati</taxon>
        <taxon>Bacillota</taxon>
        <taxon>Clostridia</taxon>
        <taxon>Lachnospirales</taxon>
        <taxon>Lachnospiraceae</taxon>
        <taxon>Coprococcus</taxon>
    </lineage>
</organism>
<name>A0AAI9K448_9FIRM</name>
<protein>
    <submittedName>
        <fullName evidence="1">Uncharacterized protein</fullName>
    </submittedName>
</protein>
<evidence type="ECO:0000313" key="1">
    <source>
        <dbReference type="EMBL" id="GFO95138.1"/>
    </source>
</evidence>
<evidence type="ECO:0000313" key="2">
    <source>
        <dbReference type="Proteomes" id="UP000660047"/>
    </source>
</evidence>
<dbReference type="Proteomes" id="UP000660047">
    <property type="component" value="Unassembled WGS sequence"/>
</dbReference>
<dbReference type="AlphaFoldDB" id="A0AAI9K448"/>
<dbReference type="EMBL" id="BLYL01000014">
    <property type="protein sequence ID" value="GFO95138.1"/>
    <property type="molecule type" value="Genomic_DNA"/>
</dbReference>
<comment type="caution">
    <text evidence="1">The sequence shown here is derived from an EMBL/GenBank/DDBJ whole genome shotgun (WGS) entry which is preliminary data.</text>
</comment>
<dbReference type="RefSeq" id="WP_055222309.1">
    <property type="nucleotide sequence ID" value="NZ_BLYL01000014.1"/>
</dbReference>
<proteinExistence type="predicted"/>
<gene>
    <name evidence="1" type="ORF">COEU31_21840</name>
</gene>
<accession>A0AAI9K448</accession>
<reference evidence="1" key="1">
    <citation type="submission" date="2020-06" db="EMBL/GenBank/DDBJ databases">
        <title>Characterization of fructooligosaccharide metabolism and fructooligosaccharide-degrading enzymes in human commensal butyrate producers.</title>
        <authorList>
            <person name="Tanno H."/>
            <person name="Fujii T."/>
            <person name="Hirano K."/>
            <person name="Maeno S."/>
            <person name="Tonozuka T."/>
            <person name="Sakamoto M."/>
            <person name="Ohkuma M."/>
            <person name="Tochio T."/>
            <person name="Endo A."/>
        </authorList>
    </citation>
    <scope>NUCLEOTIDE SEQUENCE</scope>
    <source>
        <strain evidence="1">JCM 31265</strain>
    </source>
</reference>